<feature type="non-terminal residue" evidence="1">
    <location>
        <position position="1"/>
    </location>
</feature>
<proteinExistence type="predicted"/>
<keyword evidence="2" id="KW-1185">Reference proteome</keyword>
<dbReference type="AlphaFoldDB" id="A0A843WB55"/>
<name>A0A843WB55_COLES</name>
<protein>
    <recommendedName>
        <fullName evidence="3">Retrotransposon gag domain-containing protein</fullName>
    </recommendedName>
</protein>
<comment type="caution">
    <text evidence="1">The sequence shown here is derived from an EMBL/GenBank/DDBJ whole genome shotgun (WGS) entry which is preliminary data.</text>
</comment>
<organism evidence="1 2">
    <name type="scientific">Colocasia esculenta</name>
    <name type="common">Wild taro</name>
    <name type="synonym">Arum esculentum</name>
    <dbReference type="NCBI Taxonomy" id="4460"/>
    <lineage>
        <taxon>Eukaryota</taxon>
        <taxon>Viridiplantae</taxon>
        <taxon>Streptophyta</taxon>
        <taxon>Embryophyta</taxon>
        <taxon>Tracheophyta</taxon>
        <taxon>Spermatophyta</taxon>
        <taxon>Magnoliopsida</taxon>
        <taxon>Liliopsida</taxon>
        <taxon>Araceae</taxon>
        <taxon>Aroideae</taxon>
        <taxon>Colocasieae</taxon>
        <taxon>Colocasia</taxon>
    </lineage>
</organism>
<sequence>GMIVELGARRRWPFQREGPNGSDLLVEAGWRRTAVTKDRTALLERFLHLRTPMFFGEYDPDKAESWMHKLEHKFETMEFAEEDQSDLTVTQYHQGFVRLLRHVPHVASSEQACAERFIAGLRPDMRWGVTAEMCDTLREVVAKAATLERENWQSQQQQQQGGASSRSSPYQRLVGGVIVELGARRRWPFQREGPNKSALLVQDQKWLIGEIGEVVEMSQRNLHIN</sequence>
<dbReference type="Proteomes" id="UP000652761">
    <property type="component" value="Unassembled WGS sequence"/>
</dbReference>
<evidence type="ECO:0008006" key="3">
    <source>
        <dbReference type="Google" id="ProtNLM"/>
    </source>
</evidence>
<evidence type="ECO:0000313" key="1">
    <source>
        <dbReference type="EMBL" id="MQM05086.1"/>
    </source>
</evidence>
<gene>
    <name evidence="1" type="ORF">Taro_037892</name>
</gene>
<reference evidence="1" key="1">
    <citation type="submission" date="2017-07" db="EMBL/GenBank/DDBJ databases">
        <title>Taro Niue Genome Assembly and Annotation.</title>
        <authorList>
            <person name="Atibalentja N."/>
            <person name="Keating K."/>
            <person name="Fields C.J."/>
        </authorList>
    </citation>
    <scope>NUCLEOTIDE SEQUENCE</scope>
    <source>
        <strain evidence="1">Niue_2</strain>
        <tissue evidence="1">Leaf</tissue>
    </source>
</reference>
<evidence type="ECO:0000313" key="2">
    <source>
        <dbReference type="Proteomes" id="UP000652761"/>
    </source>
</evidence>
<accession>A0A843WB55</accession>
<dbReference type="OrthoDB" id="1300372at2759"/>
<dbReference type="EMBL" id="NMUH01003343">
    <property type="protein sequence ID" value="MQM05086.1"/>
    <property type="molecule type" value="Genomic_DNA"/>
</dbReference>